<dbReference type="CDD" id="cd14014">
    <property type="entry name" value="STKc_PknB_like"/>
    <property type="match status" value="1"/>
</dbReference>
<evidence type="ECO:0000256" key="2">
    <source>
        <dbReference type="ARBA" id="ARBA00022527"/>
    </source>
</evidence>
<evidence type="ECO:0000256" key="5">
    <source>
        <dbReference type="ARBA" id="ARBA00022777"/>
    </source>
</evidence>
<keyword evidence="9" id="KW-0812">Transmembrane</keyword>
<accession>A0ABU8E3F8</accession>
<feature type="region of interest" description="Disordered" evidence="8">
    <location>
        <begin position="292"/>
        <end position="418"/>
    </location>
</feature>
<feature type="compositionally biased region" description="Gly residues" evidence="8">
    <location>
        <begin position="348"/>
        <end position="373"/>
    </location>
</feature>
<keyword evidence="3 11" id="KW-0808">Transferase</keyword>
<proteinExistence type="predicted"/>
<dbReference type="Pfam" id="PF00069">
    <property type="entry name" value="Pkinase"/>
    <property type="match status" value="1"/>
</dbReference>
<feature type="compositionally biased region" description="Low complexity" evidence="8">
    <location>
        <begin position="335"/>
        <end position="347"/>
    </location>
</feature>
<evidence type="ECO:0000256" key="4">
    <source>
        <dbReference type="ARBA" id="ARBA00022741"/>
    </source>
</evidence>
<evidence type="ECO:0000313" key="12">
    <source>
        <dbReference type="Proteomes" id="UP001373496"/>
    </source>
</evidence>
<protein>
    <recommendedName>
        <fullName evidence="1">non-specific serine/threonine protein kinase</fullName>
        <ecNumber evidence="1">2.7.11.1</ecNumber>
    </recommendedName>
</protein>
<dbReference type="InterPro" id="IPR011009">
    <property type="entry name" value="Kinase-like_dom_sf"/>
</dbReference>
<dbReference type="Proteomes" id="UP001373496">
    <property type="component" value="Unassembled WGS sequence"/>
</dbReference>
<keyword evidence="9" id="KW-0472">Membrane</keyword>
<dbReference type="PROSITE" id="PS50011">
    <property type="entry name" value="PROTEIN_KINASE_DOM"/>
    <property type="match status" value="1"/>
</dbReference>
<dbReference type="InterPro" id="IPR000719">
    <property type="entry name" value="Prot_kinase_dom"/>
</dbReference>
<dbReference type="PANTHER" id="PTHR43289:SF6">
    <property type="entry name" value="SERINE_THREONINE-PROTEIN KINASE NEKL-3"/>
    <property type="match status" value="1"/>
</dbReference>
<keyword evidence="9" id="KW-1133">Transmembrane helix</keyword>
<dbReference type="Gene3D" id="1.10.510.10">
    <property type="entry name" value="Transferase(Phosphotransferase) domain 1"/>
    <property type="match status" value="1"/>
</dbReference>
<dbReference type="SMART" id="SM00220">
    <property type="entry name" value="S_TKc"/>
    <property type="match status" value="1"/>
</dbReference>
<dbReference type="Gene3D" id="3.30.200.20">
    <property type="entry name" value="Phosphorylase Kinase, domain 1"/>
    <property type="match status" value="1"/>
</dbReference>
<keyword evidence="6 7" id="KW-0067">ATP-binding</keyword>
<keyword evidence="12" id="KW-1185">Reference proteome</keyword>
<feature type="domain" description="Protein kinase" evidence="10">
    <location>
        <begin position="10"/>
        <end position="286"/>
    </location>
</feature>
<dbReference type="InterPro" id="IPR008271">
    <property type="entry name" value="Ser/Thr_kinase_AS"/>
</dbReference>
<dbReference type="EC" id="2.7.11.1" evidence="1"/>
<evidence type="ECO:0000256" key="3">
    <source>
        <dbReference type="ARBA" id="ARBA00022679"/>
    </source>
</evidence>
<evidence type="ECO:0000256" key="6">
    <source>
        <dbReference type="ARBA" id="ARBA00022840"/>
    </source>
</evidence>
<sequence>MEDGDRFGPYRVLGVLGQGGMGEVVRALDAEHEREVALKVLHPQWAGDESYRERFRREARVVARLREPHVVPIHRYGEIDGRLFLDMRLVEGEDLASLLRRTGPLHPARAVDLVGQVARALDAAHADGLVHRDVKPSNVLLVARADGGDLADSVAGDDFVYLVDFGIARPVGEETGPSLTGTGLTIGSTEYMAPERFHGRQLSAATDVYSLACVLFEALTGRRPFPPGDAVSQMFSHVNTPPEPPSAVRPGIPDVLDGVVLRGLAKDPAERWTSAGGMAAAARAALGVSGIEVPRPAERPPGPNGTAPTTVGVQGGDPGRAGTALRPQPGPTTVQPAQQQGPPHQGPGQQGPGQQGPGQPGPGQQGPGQQGPGQPGPGQPGPGQQGPGQPGPQGAGQQVAPPPGQPPWVGRPQTAPSGRRRGGTVLVVLLALLAAALGTWAVVATVRASDAEEATVDAQQALLAVGLPTDVVPGDCTRTDADGDVLTGLDCGVSPSADGPSAQTYELLVSPEAAGAAFDAGVQRAGLSQLEGDDAFECSSSDGEQGWVRLADFDDEPVGRLSCGLDDAGAPVLTWTWDDRSGYSSVTGRGGQDGLSDLLNWWRDNADRDDL</sequence>
<keyword evidence="5 11" id="KW-0418">Kinase</keyword>
<dbReference type="PROSITE" id="PS00107">
    <property type="entry name" value="PROTEIN_KINASE_ATP"/>
    <property type="match status" value="1"/>
</dbReference>
<evidence type="ECO:0000313" key="11">
    <source>
        <dbReference type="EMBL" id="MEI4278181.1"/>
    </source>
</evidence>
<dbReference type="SUPFAM" id="SSF56112">
    <property type="entry name" value="Protein kinase-like (PK-like)"/>
    <property type="match status" value="1"/>
</dbReference>
<dbReference type="GO" id="GO:0004674">
    <property type="term" value="F:protein serine/threonine kinase activity"/>
    <property type="evidence" value="ECO:0007669"/>
    <property type="project" value="UniProtKB-EC"/>
</dbReference>
<name>A0ABU8E3F8_9ACTN</name>
<evidence type="ECO:0000259" key="10">
    <source>
        <dbReference type="PROSITE" id="PS50011"/>
    </source>
</evidence>
<reference evidence="11 12" key="1">
    <citation type="submission" date="2024-03" db="EMBL/GenBank/DDBJ databases">
        <title>Draft genome sequence of Klenkia terrae.</title>
        <authorList>
            <person name="Duangmal K."/>
            <person name="Chantavorakit T."/>
        </authorList>
    </citation>
    <scope>NUCLEOTIDE SEQUENCE [LARGE SCALE GENOMIC DNA]</scope>
    <source>
        <strain evidence="11 12">JCM 17786</strain>
    </source>
</reference>
<evidence type="ECO:0000256" key="7">
    <source>
        <dbReference type="PROSITE-ProRule" id="PRU10141"/>
    </source>
</evidence>
<feature type="compositionally biased region" description="Gly residues" evidence="8">
    <location>
        <begin position="381"/>
        <end position="394"/>
    </location>
</feature>
<keyword evidence="4 7" id="KW-0547">Nucleotide-binding</keyword>
<organism evidence="11 12">
    <name type="scientific">Klenkia terrae</name>
    <dbReference type="NCBI Taxonomy" id="1052259"/>
    <lineage>
        <taxon>Bacteria</taxon>
        <taxon>Bacillati</taxon>
        <taxon>Actinomycetota</taxon>
        <taxon>Actinomycetes</taxon>
        <taxon>Geodermatophilales</taxon>
        <taxon>Geodermatophilaceae</taxon>
        <taxon>Klenkia</taxon>
    </lineage>
</organism>
<gene>
    <name evidence="11" type="ORF">UXQ13_06845</name>
</gene>
<dbReference type="PROSITE" id="PS00108">
    <property type="entry name" value="PROTEIN_KINASE_ST"/>
    <property type="match status" value="1"/>
</dbReference>
<keyword evidence="2" id="KW-0723">Serine/threonine-protein kinase</keyword>
<dbReference type="PANTHER" id="PTHR43289">
    <property type="entry name" value="MITOGEN-ACTIVATED PROTEIN KINASE KINASE KINASE 20-RELATED"/>
    <property type="match status" value="1"/>
</dbReference>
<comment type="caution">
    <text evidence="11">The sequence shown here is derived from an EMBL/GenBank/DDBJ whole genome shotgun (WGS) entry which is preliminary data.</text>
</comment>
<dbReference type="EMBL" id="JBAPLV010000005">
    <property type="protein sequence ID" value="MEI4278181.1"/>
    <property type="molecule type" value="Genomic_DNA"/>
</dbReference>
<evidence type="ECO:0000256" key="1">
    <source>
        <dbReference type="ARBA" id="ARBA00012513"/>
    </source>
</evidence>
<evidence type="ECO:0000256" key="9">
    <source>
        <dbReference type="SAM" id="Phobius"/>
    </source>
</evidence>
<feature type="binding site" evidence="7">
    <location>
        <position position="39"/>
    </location>
    <ligand>
        <name>ATP</name>
        <dbReference type="ChEBI" id="CHEBI:30616"/>
    </ligand>
</feature>
<evidence type="ECO:0000256" key="8">
    <source>
        <dbReference type="SAM" id="MobiDB-lite"/>
    </source>
</evidence>
<feature type="transmembrane region" description="Helical" evidence="9">
    <location>
        <begin position="423"/>
        <end position="443"/>
    </location>
</feature>
<dbReference type="InterPro" id="IPR017441">
    <property type="entry name" value="Protein_kinase_ATP_BS"/>
</dbReference>